<dbReference type="RefSeq" id="XP_018225293.1">
    <property type="nucleotide sequence ID" value="XM_018371128.1"/>
</dbReference>
<keyword evidence="6 10" id="KW-1133">Transmembrane helix</keyword>
<dbReference type="Pfam" id="PF08118">
    <property type="entry name" value="MDM31_MDM32"/>
    <property type="match status" value="1"/>
</dbReference>
<evidence type="ECO:0000256" key="6">
    <source>
        <dbReference type="ARBA" id="ARBA00022989"/>
    </source>
</evidence>
<organism evidence="11 12">
    <name type="scientific">Pneumocystis carinii (strain B80)</name>
    <name type="common">Rat pneumocystis pneumonia agent</name>
    <name type="synonym">Pneumocystis carinii f. sp. carinii</name>
    <dbReference type="NCBI Taxonomy" id="1408658"/>
    <lineage>
        <taxon>Eukaryota</taxon>
        <taxon>Fungi</taxon>
        <taxon>Dikarya</taxon>
        <taxon>Ascomycota</taxon>
        <taxon>Taphrinomycotina</taxon>
        <taxon>Pneumocystomycetes</taxon>
        <taxon>Pneumocystaceae</taxon>
        <taxon>Pneumocystis</taxon>
    </lineage>
</organism>
<comment type="caution">
    <text evidence="11">The sequence shown here is derived from an EMBL/GenBank/DDBJ whole genome shotgun (WGS) entry which is preliminary data.</text>
</comment>
<dbReference type="EMBL" id="LFVZ01000011">
    <property type="protein sequence ID" value="KTW27102.1"/>
    <property type="molecule type" value="Genomic_DNA"/>
</dbReference>
<dbReference type="GO" id="GO:0007005">
    <property type="term" value="P:mitochondrion organization"/>
    <property type="evidence" value="ECO:0007669"/>
    <property type="project" value="InterPro"/>
</dbReference>
<evidence type="ECO:0000313" key="12">
    <source>
        <dbReference type="Proteomes" id="UP000054454"/>
    </source>
</evidence>
<protein>
    <recommendedName>
        <fullName evidence="13">Mitochondrial distribution and morphology protein 31</fullName>
    </recommendedName>
</protein>
<evidence type="ECO:0000256" key="9">
    <source>
        <dbReference type="ARBA" id="ARBA00025191"/>
    </source>
</evidence>
<keyword evidence="12" id="KW-1185">Reference proteome</keyword>
<keyword evidence="5" id="KW-0809">Transit peptide</keyword>
<keyword evidence="3 10" id="KW-0812">Transmembrane</keyword>
<comment type="similarity">
    <text evidence="2">Belongs to the MDM31/MDM32 family.</text>
</comment>
<evidence type="ECO:0000256" key="7">
    <source>
        <dbReference type="ARBA" id="ARBA00023128"/>
    </source>
</evidence>
<comment type="function">
    <text evidence="9">Involved in the organization of the mitochondrial membranes and the global structure of the mitochondria. Also required for mitochondrial distribution and mobility as well as for the maintenance of mitochondrial DNA nucleoids structures.</text>
</comment>
<dbReference type="OrthoDB" id="17678at2759"/>
<evidence type="ECO:0000256" key="1">
    <source>
        <dbReference type="ARBA" id="ARBA00004273"/>
    </source>
</evidence>
<dbReference type="GeneID" id="28937331"/>
<name>A0A0W4ZFF7_PNEC8</name>
<evidence type="ECO:0000256" key="10">
    <source>
        <dbReference type="SAM" id="Phobius"/>
    </source>
</evidence>
<dbReference type="AlphaFoldDB" id="A0A0W4ZFF7"/>
<dbReference type="PANTHER" id="PTHR31068">
    <property type="entry name" value="MITOCHONDRIAL DISTRIBUTION AND MORPHOLOGY PROTEIN 31"/>
    <property type="match status" value="1"/>
</dbReference>
<evidence type="ECO:0000256" key="3">
    <source>
        <dbReference type="ARBA" id="ARBA00022692"/>
    </source>
</evidence>
<dbReference type="GO" id="GO:0005743">
    <property type="term" value="C:mitochondrial inner membrane"/>
    <property type="evidence" value="ECO:0007669"/>
    <property type="project" value="UniProtKB-SubCell"/>
</dbReference>
<dbReference type="VEuPathDB" id="FungiDB:T552_02594"/>
<dbReference type="GO" id="GO:0000001">
    <property type="term" value="P:mitochondrion inheritance"/>
    <property type="evidence" value="ECO:0007669"/>
    <property type="project" value="InterPro"/>
</dbReference>
<dbReference type="InterPro" id="IPR012571">
    <property type="entry name" value="Mdm31/Mdm32"/>
</dbReference>
<reference evidence="12" key="1">
    <citation type="journal article" date="2016" name="Nat. Commun.">
        <title>Genome analysis of three Pneumocystis species reveals adaptation mechanisms to life exclusively in mammalian hosts.</title>
        <authorList>
            <person name="Ma L."/>
            <person name="Chen Z."/>
            <person name="Huang D.W."/>
            <person name="Kutty G."/>
            <person name="Ishihara M."/>
            <person name="Wang H."/>
            <person name="Abouelleil A."/>
            <person name="Bishop L."/>
            <person name="Davey E."/>
            <person name="Deng R."/>
            <person name="Deng X."/>
            <person name="Fan L."/>
            <person name="Fantoni G."/>
            <person name="Fitzgerald M."/>
            <person name="Gogineni E."/>
            <person name="Goldberg J.M."/>
            <person name="Handley G."/>
            <person name="Hu X."/>
            <person name="Huber C."/>
            <person name="Jiao X."/>
            <person name="Jones K."/>
            <person name="Levin J.Z."/>
            <person name="Liu Y."/>
            <person name="Macdonald P."/>
            <person name="Melnikov A."/>
            <person name="Raley C."/>
            <person name="Sassi M."/>
            <person name="Sherman B.T."/>
            <person name="Song X."/>
            <person name="Sykes S."/>
            <person name="Tran B."/>
            <person name="Walsh L."/>
            <person name="Xia Y."/>
            <person name="Yang J."/>
            <person name="Young S."/>
            <person name="Zeng Q."/>
            <person name="Zheng X."/>
            <person name="Stephens R."/>
            <person name="Nusbaum C."/>
            <person name="Birren B.W."/>
            <person name="Azadi P."/>
            <person name="Lempicki R.A."/>
            <person name="Cuomo C.A."/>
            <person name="Kovacs J.A."/>
        </authorList>
    </citation>
    <scope>NUCLEOTIDE SEQUENCE [LARGE SCALE GENOMIC DNA]</scope>
    <source>
        <strain evidence="12">B80</strain>
    </source>
</reference>
<keyword evidence="4" id="KW-0999">Mitochondrion inner membrane</keyword>
<gene>
    <name evidence="11" type="ORF">T552_02594</name>
</gene>
<accession>A0A0W4ZFF7</accession>
<sequence>MSLKGRLVGFEGRSSFLLKEEKSLWRGMKWQYFLFKRTNFVLRRGRECFSSLNEKKRVEFEGKKGKKRESSYFLKNIVKRDYYQTILSRKHSYTMLKMIGIDLFKIRGIFCNFGVFYKSRNFVANYSELSSYKFPLGASSISETYNPTKETLLYNTSGFFERLKIRMKYRLMRQIRPFNVDDISALFTWLIACNILWVIIGTTTFFSLVLAAVNSVFAQEYLATKIGEYLTKETGITVLFESSIVPKWKDGTISFRNVFISRNPYNQNLKNNVRKGLISEIPSVITEDITNSFKFKSEEKSNYTQFYLIIENIDVVFSFVKWFSGTGIIKDIDIRGVRGIIDGSNICLDKDAPPLDLKSFRKNRQLSDFEIENVRLKNVLVTVFQSKNFRPFTVSIYNCELPRLRKQWLLYDILNANTISGSYDNSLFTLHPHQTFLSDINEKKGKEVRKTRLRIDNVNIDHINKGVEGPIGWITYGYVDFILDFVFPNENENINFMKVMHNIIDNVETTFMQQENESEKDRFILQDTANETSSESLQELVQTGNFKNSQFASTKDIMIDIKVVLHGVKANVPLFTKQLSYVSNALIRPIVAYINSHNTYIPIACKVIKNLDDFNGSWTIYDSELINDLSKEIYNAFANIVVDQDVKRHYIRTVSAWSFEMAIHAFLTSLIGIIHPV</sequence>
<keyword evidence="8 10" id="KW-0472">Membrane</keyword>
<dbReference type="Proteomes" id="UP000054454">
    <property type="component" value="Unassembled WGS sequence"/>
</dbReference>
<evidence type="ECO:0000313" key="11">
    <source>
        <dbReference type="EMBL" id="KTW27102.1"/>
    </source>
</evidence>
<evidence type="ECO:0000256" key="8">
    <source>
        <dbReference type="ARBA" id="ARBA00023136"/>
    </source>
</evidence>
<comment type="subcellular location">
    <subcellularLocation>
        <location evidence="1">Mitochondrion inner membrane</location>
    </subcellularLocation>
</comment>
<proteinExistence type="inferred from homology"/>
<feature type="transmembrane region" description="Helical" evidence="10">
    <location>
        <begin position="186"/>
        <end position="213"/>
    </location>
</feature>
<evidence type="ECO:0000256" key="2">
    <source>
        <dbReference type="ARBA" id="ARBA00005687"/>
    </source>
</evidence>
<evidence type="ECO:0000256" key="4">
    <source>
        <dbReference type="ARBA" id="ARBA00022792"/>
    </source>
</evidence>
<keyword evidence="7" id="KW-0496">Mitochondrion</keyword>
<evidence type="ECO:0000256" key="5">
    <source>
        <dbReference type="ARBA" id="ARBA00022946"/>
    </source>
</evidence>
<dbReference type="PANTHER" id="PTHR31068:SF0">
    <property type="entry name" value="MITOCHONDRIAL DISTRIBUTION AND MORPHOLOGY PROTEIN 31"/>
    <property type="match status" value="1"/>
</dbReference>
<evidence type="ECO:0008006" key="13">
    <source>
        <dbReference type="Google" id="ProtNLM"/>
    </source>
</evidence>